<reference evidence="2 3" key="1">
    <citation type="submission" date="2018-08" db="EMBL/GenBank/DDBJ databases">
        <title>Paenibacillus sp. M4BSY-1, whole genome shotgun sequence.</title>
        <authorList>
            <person name="Tuo L."/>
        </authorList>
    </citation>
    <scope>NUCLEOTIDE SEQUENCE [LARGE SCALE GENOMIC DNA]</scope>
    <source>
        <strain evidence="2 3">M4BSY-1</strain>
    </source>
</reference>
<comment type="caution">
    <text evidence="2">The sequence shown here is derived from an EMBL/GenBank/DDBJ whole genome shotgun (WGS) entry which is preliminary data.</text>
</comment>
<sequence>MYNLLMKEFKIGVSPFFYVLPFLTGALMLIPGWLYFLVILYFCFITIPNMFGGYKSQNDLIFTSIMPVTKRDMVKARVSFIVILELLHIVVAMIYGVFTLRLYPDMVYLFFKPSFGFWGLCFIMLAIFNLIFISMYYKTSYKYGAAAFAANTGAILFAGSAEWLALQNSYVFDLFKGAGTENTGVHLLILLAGIVIFALFTFIAYHIANKRFEKVEM</sequence>
<protein>
    <recommendedName>
        <fullName evidence="4">ABC-2 transporter permease</fullName>
    </recommendedName>
</protein>
<keyword evidence="3" id="KW-1185">Reference proteome</keyword>
<organism evidence="2 3">
    <name type="scientific">Paenibacillus paeoniae</name>
    <dbReference type="NCBI Taxonomy" id="2292705"/>
    <lineage>
        <taxon>Bacteria</taxon>
        <taxon>Bacillati</taxon>
        <taxon>Bacillota</taxon>
        <taxon>Bacilli</taxon>
        <taxon>Bacillales</taxon>
        <taxon>Paenibacillaceae</taxon>
        <taxon>Paenibacillus</taxon>
    </lineage>
</organism>
<accession>A0A371PPG9</accession>
<keyword evidence="1" id="KW-1133">Transmembrane helix</keyword>
<feature type="transmembrane region" description="Helical" evidence="1">
    <location>
        <begin position="20"/>
        <end position="47"/>
    </location>
</feature>
<keyword evidence="1" id="KW-0812">Transmembrane</keyword>
<evidence type="ECO:0000313" key="2">
    <source>
        <dbReference type="EMBL" id="REK77717.1"/>
    </source>
</evidence>
<dbReference type="AlphaFoldDB" id="A0A371PPG9"/>
<dbReference type="RefSeq" id="WP_116045524.1">
    <property type="nucleotide sequence ID" value="NZ_QUBQ01000001.1"/>
</dbReference>
<gene>
    <name evidence="2" type="ORF">DX130_12200</name>
</gene>
<evidence type="ECO:0000313" key="3">
    <source>
        <dbReference type="Proteomes" id="UP000261905"/>
    </source>
</evidence>
<dbReference type="InterPro" id="IPR025699">
    <property type="entry name" value="ABC2_memb-like"/>
</dbReference>
<dbReference type="EMBL" id="QUBQ01000001">
    <property type="protein sequence ID" value="REK77717.1"/>
    <property type="molecule type" value="Genomic_DNA"/>
</dbReference>
<feature type="transmembrane region" description="Helical" evidence="1">
    <location>
        <begin position="144"/>
        <end position="165"/>
    </location>
</feature>
<name>A0A371PPG9_9BACL</name>
<evidence type="ECO:0000256" key="1">
    <source>
        <dbReference type="SAM" id="Phobius"/>
    </source>
</evidence>
<dbReference type="Proteomes" id="UP000261905">
    <property type="component" value="Unassembled WGS sequence"/>
</dbReference>
<dbReference type="OrthoDB" id="2849101at2"/>
<proteinExistence type="predicted"/>
<evidence type="ECO:0008006" key="4">
    <source>
        <dbReference type="Google" id="ProtNLM"/>
    </source>
</evidence>
<feature type="transmembrane region" description="Helical" evidence="1">
    <location>
        <begin position="185"/>
        <end position="208"/>
    </location>
</feature>
<keyword evidence="1" id="KW-0472">Membrane</keyword>
<feature type="transmembrane region" description="Helical" evidence="1">
    <location>
        <begin position="115"/>
        <end position="137"/>
    </location>
</feature>
<feature type="transmembrane region" description="Helical" evidence="1">
    <location>
        <begin position="80"/>
        <end position="103"/>
    </location>
</feature>
<dbReference type="Pfam" id="PF13346">
    <property type="entry name" value="ABC2_membrane_5"/>
    <property type="match status" value="1"/>
</dbReference>